<protein>
    <submittedName>
        <fullName evidence="1">Uncharacterized protein</fullName>
    </submittedName>
</protein>
<name>A0A382Y9G9_9ZZZZ</name>
<dbReference type="EMBL" id="UINC01173724">
    <property type="protein sequence ID" value="SVD79471.1"/>
    <property type="molecule type" value="Genomic_DNA"/>
</dbReference>
<accession>A0A382Y9G9</accession>
<proteinExistence type="predicted"/>
<gene>
    <name evidence="1" type="ORF">METZ01_LOCUS432325</name>
</gene>
<sequence length="50" mass="5714">MESLVLAPIPSYIITKLELLQKPNAPDSSRVWGVRIVFLVETRESRTLDM</sequence>
<feature type="non-terminal residue" evidence="1">
    <location>
        <position position="50"/>
    </location>
</feature>
<reference evidence="1" key="1">
    <citation type="submission" date="2018-05" db="EMBL/GenBank/DDBJ databases">
        <authorList>
            <person name="Lanie J.A."/>
            <person name="Ng W.-L."/>
            <person name="Kazmierczak K.M."/>
            <person name="Andrzejewski T.M."/>
            <person name="Davidsen T.M."/>
            <person name="Wayne K.J."/>
            <person name="Tettelin H."/>
            <person name="Glass J.I."/>
            <person name="Rusch D."/>
            <person name="Podicherti R."/>
            <person name="Tsui H.-C.T."/>
            <person name="Winkler M.E."/>
        </authorList>
    </citation>
    <scope>NUCLEOTIDE SEQUENCE</scope>
</reference>
<evidence type="ECO:0000313" key="1">
    <source>
        <dbReference type="EMBL" id="SVD79471.1"/>
    </source>
</evidence>
<organism evidence="1">
    <name type="scientific">marine metagenome</name>
    <dbReference type="NCBI Taxonomy" id="408172"/>
    <lineage>
        <taxon>unclassified sequences</taxon>
        <taxon>metagenomes</taxon>
        <taxon>ecological metagenomes</taxon>
    </lineage>
</organism>
<dbReference type="AlphaFoldDB" id="A0A382Y9G9"/>